<dbReference type="RefSeq" id="WP_191738375.1">
    <property type="nucleotide sequence ID" value="NZ_JACSQB010000004.1"/>
</dbReference>
<name>A0ABR8YMQ0_9CLOT</name>
<reference evidence="1 2" key="1">
    <citation type="submission" date="2020-08" db="EMBL/GenBank/DDBJ databases">
        <title>A Genomic Blueprint of the Chicken Gut Microbiome.</title>
        <authorList>
            <person name="Gilroy R."/>
            <person name="Ravi A."/>
            <person name="Getino M."/>
            <person name="Pursley I."/>
            <person name="Horton D.L."/>
            <person name="Alikhan N.-F."/>
            <person name="Baker D."/>
            <person name="Gharbi K."/>
            <person name="Hall N."/>
            <person name="Watson M."/>
            <person name="Adriaenssens E.M."/>
            <person name="Foster-Nyarko E."/>
            <person name="Jarju S."/>
            <person name="Secka A."/>
            <person name="Antonio M."/>
            <person name="Oren A."/>
            <person name="Chaudhuri R."/>
            <person name="La Ragione R.M."/>
            <person name="Hildebrand F."/>
            <person name="Pallen M.J."/>
        </authorList>
    </citation>
    <scope>NUCLEOTIDE SEQUENCE [LARGE SCALE GENOMIC DNA]</scope>
    <source>
        <strain evidence="1 2">N37</strain>
    </source>
</reference>
<gene>
    <name evidence="1" type="ORF">H9637_00420</name>
</gene>
<dbReference type="Proteomes" id="UP000627166">
    <property type="component" value="Unassembled WGS sequence"/>
</dbReference>
<keyword evidence="2" id="KW-1185">Reference proteome</keyword>
<sequence>MNRINDLNDINTLSSIIWMRNTQKINNGRNVNNTNIVSRTMQEFAFSKGEQFNNVYNAQGNSLYDERNILKIKEKTPWYGDLRQKGLKPLSPDYETTVKNDRENLNNELNKLFKENGITFEEGEKFSIELDSLKNLKIKGLKDNKKAEKIKNLIENSKCTVTRNGKTFQKKMIGEIFDTMYSARDLNGEITHQGHAKNEADNFIHEYFGQSIKDLSYDKNTGKYLGANSELQKVLDGDYSNLIEAWLGKARKNNPEYNGGAGTCIMLTKPIIENLKEIVKNGQNSIPDFNFSINFENGKLDDGRL</sequence>
<proteinExistence type="predicted"/>
<comment type="caution">
    <text evidence="1">The sequence shown here is derived from an EMBL/GenBank/DDBJ whole genome shotgun (WGS) entry which is preliminary data.</text>
</comment>
<dbReference type="EMBL" id="JACSQB010000004">
    <property type="protein sequence ID" value="MBD8045517.1"/>
    <property type="molecule type" value="Genomic_DNA"/>
</dbReference>
<accession>A0ABR8YMQ0</accession>
<evidence type="ECO:0000313" key="1">
    <source>
        <dbReference type="EMBL" id="MBD8045517.1"/>
    </source>
</evidence>
<protein>
    <submittedName>
        <fullName evidence="1">Uncharacterized protein</fullName>
    </submittedName>
</protein>
<organism evidence="1 2">
    <name type="scientific">Clostridium faecium</name>
    <dbReference type="NCBI Taxonomy" id="2762223"/>
    <lineage>
        <taxon>Bacteria</taxon>
        <taxon>Bacillati</taxon>
        <taxon>Bacillota</taxon>
        <taxon>Clostridia</taxon>
        <taxon>Eubacteriales</taxon>
        <taxon>Clostridiaceae</taxon>
        <taxon>Clostridium</taxon>
    </lineage>
</organism>
<evidence type="ECO:0000313" key="2">
    <source>
        <dbReference type="Proteomes" id="UP000627166"/>
    </source>
</evidence>